<evidence type="ECO:0000256" key="5">
    <source>
        <dbReference type="SAM" id="MobiDB-lite"/>
    </source>
</evidence>
<feature type="signal peptide" evidence="6">
    <location>
        <begin position="1"/>
        <end position="20"/>
    </location>
</feature>
<dbReference type="Pfam" id="PF18884">
    <property type="entry name" value="TSP3_bac"/>
    <property type="match status" value="2"/>
</dbReference>
<dbReference type="InterPro" id="IPR004843">
    <property type="entry name" value="Calcineurin-like_PHP"/>
</dbReference>
<feature type="region of interest" description="Disordered" evidence="5">
    <location>
        <begin position="204"/>
        <end position="236"/>
    </location>
</feature>
<sequence length="930" mass="101558">MKPRYLLLTAAIMPAATLSAAERILVDFGQATETTASPDIFAQHWNNLPGVGLQTNNAIVNDHGAPSGLTIAVTDAFSAVSTNSLGGETIYVPNATTDFAYVNKTTNTTAKILVSGLNAARVYDFKFFVSSNRVAPQVFLTNYTVAGATTATTSLEAIGNRNRVASVSSMVPDALGRIEITLAAASTSTEFGGIGVLEVVGRDPSEPVAPDPQQVDWSFAGQTPNPAAEPNPANPDGLTAYVWEAADGFSGHVGAGESLRRAGFHVMPLPLDRPPFEFSDNPQDDVDLIVFGSFVSQDPRYATYMATYGEILDDYVDRCGYLVQLAQADQTEVQPVFLPDTQNAARVDTDFAEAFILSPTHPMIQGFPTNAGGKIFYTQPHITPHLDDVIWEAFSSFAGFEVILAGDARARFPGLMEGAYGQGQLLLAAMAPDKIISASTGAEQADAAYGQFNEAFFDNLYTHTRKVRDREAPPIMVTPQPGDSEIAEGAWTIALLPDTQIYSQNRPGVFSAQTAWLRDNANRYNIRMALHLGDIVNVNSQPEWKAARESMALLDGHIPYAFVPGNHDYGPSGNASTRDTFMNDYFLYDDYSARPNFGGAMVEGEMDNSYHFFQAGGYDWIVMCLEWGPRESTIEWADSILAQHPDKKAILVTHAFMNNNDLRYDHTDPVNPQAYNPHAYNTPGGVNDGEQLWQKLVKKHNFVLTVNGHVLGDGTGFRTDANTAGQQVHQMLANYQFLSPLGGNGYLRLLIVNPDGRVEVKSYSPIYNDFRAEADQTFEFDFEWFQPADTNDNGKADYFDPELDSDNDGINNREEFVTLRANPYGTDSDGDGISDAIEKQIGTRPAVSDQPVADSILQNAGLFGYFAREQLIDVNLGQFLIEPEGGVFKLRLQLESTNQLGILPFAPTGEPVEWTVPATGDKAFMRVRGE</sequence>
<dbReference type="SUPFAM" id="SSF103647">
    <property type="entry name" value="TSP type-3 repeat"/>
    <property type="match status" value="1"/>
</dbReference>
<reference evidence="8 9" key="1">
    <citation type="submission" date="2022-10" db="EMBL/GenBank/DDBJ databases">
        <title>Luteolibacter arcticus strain CCTCC AB 2014275, whole genome shotgun sequencing project.</title>
        <authorList>
            <person name="Zhao G."/>
            <person name="Shen L."/>
        </authorList>
    </citation>
    <scope>NUCLEOTIDE SEQUENCE [LARGE SCALE GENOMIC DNA]</scope>
    <source>
        <strain evidence="8 9">CCTCC AB 2014275</strain>
    </source>
</reference>
<dbReference type="PANTHER" id="PTHR43143">
    <property type="entry name" value="METALLOPHOSPHOESTERASE, CALCINEURIN SUPERFAMILY"/>
    <property type="match status" value="1"/>
</dbReference>
<dbReference type="InterPro" id="IPR029052">
    <property type="entry name" value="Metallo-depent_PP-like"/>
</dbReference>
<keyword evidence="4" id="KW-0106">Calcium</keyword>
<evidence type="ECO:0000256" key="2">
    <source>
        <dbReference type="ARBA" id="ARBA00022525"/>
    </source>
</evidence>
<dbReference type="RefSeq" id="WP_264485868.1">
    <property type="nucleotide sequence ID" value="NZ_JAPDDT010000001.1"/>
</dbReference>
<evidence type="ECO:0000313" key="8">
    <source>
        <dbReference type="EMBL" id="MCW1921759.1"/>
    </source>
</evidence>
<keyword evidence="3 6" id="KW-0732">Signal</keyword>
<dbReference type="InterPro" id="IPR028974">
    <property type="entry name" value="TSP_type-3_rpt"/>
</dbReference>
<comment type="subcellular location">
    <subcellularLocation>
        <location evidence="1">Secreted</location>
    </subcellularLocation>
</comment>
<keyword evidence="2" id="KW-0964">Secreted</keyword>
<dbReference type="PANTHER" id="PTHR43143:SF5">
    <property type="entry name" value="SECRETED PROTEIN"/>
    <property type="match status" value="1"/>
</dbReference>
<keyword evidence="9" id="KW-1185">Reference proteome</keyword>
<feature type="domain" description="Calcineurin-like phosphoesterase" evidence="7">
    <location>
        <begin position="493"/>
        <end position="710"/>
    </location>
</feature>
<evidence type="ECO:0000256" key="1">
    <source>
        <dbReference type="ARBA" id="ARBA00004613"/>
    </source>
</evidence>
<accession>A0ABT3GFE8</accession>
<dbReference type="Pfam" id="PF00149">
    <property type="entry name" value="Metallophos"/>
    <property type="match status" value="1"/>
</dbReference>
<dbReference type="Proteomes" id="UP001320876">
    <property type="component" value="Unassembled WGS sequence"/>
</dbReference>
<comment type="caution">
    <text evidence="8">The sequence shown here is derived from an EMBL/GenBank/DDBJ whole genome shotgun (WGS) entry which is preliminary data.</text>
</comment>
<name>A0ABT3GFE8_9BACT</name>
<dbReference type="Gene3D" id="3.60.21.10">
    <property type="match status" value="1"/>
</dbReference>
<evidence type="ECO:0000256" key="4">
    <source>
        <dbReference type="ARBA" id="ARBA00022837"/>
    </source>
</evidence>
<dbReference type="SUPFAM" id="SSF56300">
    <property type="entry name" value="Metallo-dependent phosphatases"/>
    <property type="match status" value="1"/>
</dbReference>
<dbReference type="Gene3D" id="4.10.1080.10">
    <property type="entry name" value="TSP type-3 repeat"/>
    <property type="match status" value="1"/>
</dbReference>
<evidence type="ECO:0000256" key="6">
    <source>
        <dbReference type="SAM" id="SignalP"/>
    </source>
</evidence>
<evidence type="ECO:0000256" key="3">
    <source>
        <dbReference type="ARBA" id="ARBA00022729"/>
    </source>
</evidence>
<evidence type="ECO:0000259" key="7">
    <source>
        <dbReference type="Pfam" id="PF00149"/>
    </source>
</evidence>
<proteinExistence type="predicted"/>
<dbReference type="InterPro" id="IPR051918">
    <property type="entry name" value="STPP_CPPED1"/>
</dbReference>
<evidence type="ECO:0000313" key="9">
    <source>
        <dbReference type="Proteomes" id="UP001320876"/>
    </source>
</evidence>
<feature type="chain" id="PRO_5047019020" evidence="6">
    <location>
        <begin position="21"/>
        <end position="930"/>
    </location>
</feature>
<gene>
    <name evidence="8" type="ORF">OKA05_04290</name>
</gene>
<dbReference type="InterPro" id="IPR059100">
    <property type="entry name" value="TSP3_bac"/>
</dbReference>
<organism evidence="8 9">
    <name type="scientific">Luteolibacter arcticus</name>
    <dbReference type="NCBI Taxonomy" id="1581411"/>
    <lineage>
        <taxon>Bacteria</taxon>
        <taxon>Pseudomonadati</taxon>
        <taxon>Verrucomicrobiota</taxon>
        <taxon>Verrucomicrobiia</taxon>
        <taxon>Verrucomicrobiales</taxon>
        <taxon>Verrucomicrobiaceae</taxon>
        <taxon>Luteolibacter</taxon>
    </lineage>
</organism>
<dbReference type="EMBL" id="JAPDDT010000001">
    <property type="protein sequence ID" value="MCW1921759.1"/>
    <property type="molecule type" value="Genomic_DNA"/>
</dbReference>
<protein>
    <submittedName>
        <fullName evidence="8">Metallophosphoesterase</fullName>
    </submittedName>
</protein>